<gene>
    <name evidence="1" type="ORF">V1478_003995</name>
</gene>
<proteinExistence type="predicted"/>
<comment type="caution">
    <text evidence="1">The sequence shown here is derived from an EMBL/GenBank/DDBJ whole genome shotgun (WGS) entry which is preliminary data.</text>
</comment>
<protein>
    <submittedName>
        <fullName evidence="1">Uncharacterized protein</fullName>
    </submittedName>
</protein>
<accession>A0ABD2BNE1</accession>
<organism evidence="1 2">
    <name type="scientific">Vespula squamosa</name>
    <name type="common">Southern yellow jacket</name>
    <name type="synonym">Wasp</name>
    <dbReference type="NCBI Taxonomy" id="30214"/>
    <lineage>
        <taxon>Eukaryota</taxon>
        <taxon>Metazoa</taxon>
        <taxon>Ecdysozoa</taxon>
        <taxon>Arthropoda</taxon>
        <taxon>Hexapoda</taxon>
        <taxon>Insecta</taxon>
        <taxon>Pterygota</taxon>
        <taxon>Neoptera</taxon>
        <taxon>Endopterygota</taxon>
        <taxon>Hymenoptera</taxon>
        <taxon>Apocrita</taxon>
        <taxon>Aculeata</taxon>
        <taxon>Vespoidea</taxon>
        <taxon>Vespidae</taxon>
        <taxon>Vespinae</taxon>
        <taxon>Vespula</taxon>
    </lineage>
</organism>
<reference evidence="1 2" key="1">
    <citation type="journal article" date="2024" name="Ann. Entomol. Soc. Am.">
        <title>Genomic analyses of the southern and eastern yellowjacket wasps (Hymenoptera: Vespidae) reveal evolutionary signatures of social life.</title>
        <authorList>
            <person name="Catto M.A."/>
            <person name="Caine P.B."/>
            <person name="Orr S.E."/>
            <person name="Hunt B.G."/>
            <person name="Goodisman M.A.D."/>
        </authorList>
    </citation>
    <scope>NUCLEOTIDE SEQUENCE [LARGE SCALE GENOMIC DNA]</scope>
    <source>
        <strain evidence="1">233</strain>
        <tissue evidence="1">Head and thorax</tissue>
    </source>
</reference>
<dbReference type="Proteomes" id="UP001607302">
    <property type="component" value="Unassembled WGS sequence"/>
</dbReference>
<dbReference type="EMBL" id="JAUDFV010000074">
    <property type="protein sequence ID" value="KAL2734297.1"/>
    <property type="molecule type" value="Genomic_DNA"/>
</dbReference>
<evidence type="ECO:0000313" key="1">
    <source>
        <dbReference type="EMBL" id="KAL2734297.1"/>
    </source>
</evidence>
<evidence type="ECO:0000313" key="2">
    <source>
        <dbReference type="Proteomes" id="UP001607302"/>
    </source>
</evidence>
<sequence length="118" mass="13903">METGGWGYEEYEESLAVANSNKNSQYVDCWWGFSGITLFAVRKTRFRSSLLEFPVLSFWPPSELPLWNLHRRKLISYAKTNQIKTLFCLSYKRYLFNISSNQLIPLNKLAMIDKDKDH</sequence>
<keyword evidence="2" id="KW-1185">Reference proteome</keyword>
<name>A0ABD2BNE1_VESSQ</name>
<dbReference type="AlphaFoldDB" id="A0ABD2BNE1"/>